<sequence>MTWPGHPGSLPRRTGHGRSSSPEGQGWSGRGAGAGGACQDRTVTTAVDTGIDLADLAFWRRPPSERERDFARLRGLPHPVFFPERRVPLLRSGKGFHALVKHADVVEASRNAKVFSSEPAVTNPEPPGWVKHVFGDSMVNLDDPRHARLRRIVSRAFSPKMLSNLNDDIAAAAERIVDDVVKEGPRDFVSQVAARLPIHVICDMMGIPPGIRAKVHEHVDVSTAYTGVRMSLPRTVAMAGRNMAALFALQRMVIALGRERERDPGGDLVSALVTANVDGERLTPKELGSFFTLLLVAGNETARNTMAHGLKLLTDNPGERERLVDDFDGHIAGAIEETVRYVSPIMQFRRTVTEEYEMRGVRLAPGDKVVLFYGSANRDEEVFDAPGRYDITRKPNPHVGFGGPGPHFCLGANLARQEIKIMYRELFTRLPGIRATGEPELLLSNFDNSVTAQPFTF</sequence>
<evidence type="ECO:0000313" key="9">
    <source>
        <dbReference type="Proteomes" id="UP000645217"/>
    </source>
</evidence>
<protein>
    <submittedName>
        <fullName evidence="8">Methyl-branched lipid omega-hydroxylase</fullName>
    </submittedName>
</protein>
<keyword evidence="9" id="KW-1185">Reference proteome</keyword>
<keyword evidence="4" id="KW-0560">Oxidoreductase</keyword>
<evidence type="ECO:0000256" key="4">
    <source>
        <dbReference type="ARBA" id="ARBA00023002"/>
    </source>
</evidence>
<dbReference type="GO" id="GO:0020037">
    <property type="term" value="F:heme binding"/>
    <property type="evidence" value="ECO:0007669"/>
    <property type="project" value="InterPro"/>
</dbReference>
<dbReference type="Pfam" id="PF00067">
    <property type="entry name" value="p450"/>
    <property type="match status" value="1"/>
</dbReference>
<name>A0A917VRU2_9ACTN</name>
<dbReference type="AlphaFoldDB" id="A0A917VRU2"/>
<dbReference type="GO" id="GO:0006707">
    <property type="term" value="P:cholesterol catabolic process"/>
    <property type="evidence" value="ECO:0007669"/>
    <property type="project" value="TreeGrafter"/>
</dbReference>
<dbReference type="PRINTS" id="PR00359">
    <property type="entry name" value="BP450"/>
</dbReference>
<dbReference type="Proteomes" id="UP000645217">
    <property type="component" value="Unassembled WGS sequence"/>
</dbReference>
<dbReference type="InterPro" id="IPR001128">
    <property type="entry name" value="Cyt_P450"/>
</dbReference>
<feature type="compositionally biased region" description="Gly residues" evidence="7">
    <location>
        <begin position="26"/>
        <end position="36"/>
    </location>
</feature>
<evidence type="ECO:0000256" key="5">
    <source>
        <dbReference type="ARBA" id="ARBA00023004"/>
    </source>
</evidence>
<comment type="similarity">
    <text evidence="1">Belongs to the cytochrome P450 family.</text>
</comment>
<reference evidence="8" key="1">
    <citation type="journal article" date="2014" name="Int. J. Syst. Evol. Microbiol.">
        <title>Complete genome sequence of Corynebacterium casei LMG S-19264T (=DSM 44701T), isolated from a smear-ripened cheese.</title>
        <authorList>
            <consortium name="US DOE Joint Genome Institute (JGI-PGF)"/>
            <person name="Walter F."/>
            <person name="Albersmeier A."/>
            <person name="Kalinowski J."/>
            <person name="Ruckert C."/>
        </authorList>
    </citation>
    <scope>NUCLEOTIDE SEQUENCE</scope>
    <source>
        <strain evidence="8">JCM 13064</strain>
    </source>
</reference>
<evidence type="ECO:0000256" key="1">
    <source>
        <dbReference type="ARBA" id="ARBA00010617"/>
    </source>
</evidence>
<evidence type="ECO:0000256" key="2">
    <source>
        <dbReference type="ARBA" id="ARBA00022617"/>
    </source>
</evidence>
<feature type="region of interest" description="Disordered" evidence="7">
    <location>
        <begin position="1"/>
        <end position="38"/>
    </location>
</feature>
<keyword evidence="2" id="KW-0349">Heme</keyword>
<evidence type="ECO:0000256" key="3">
    <source>
        <dbReference type="ARBA" id="ARBA00022723"/>
    </source>
</evidence>
<reference evidence="8" key="2">
    <citation type="submission" date="2020-09" db="EMBL/GenBank/DDBJ databases">
        <authorList>
            <person name="Sun Q."/>
            <person name="Ohkuma M."/>
        </authorList>
    </citation>
    <scope>NUCLEOTIDE SEQUENCE</scope>
    <source>
        <strain evidence="8">JCM 13064</strain>
    </source>
</reference>
<dbReference type="GO" id="GO:0008395">
    <property type="term" value="F:steroid hydroxylase activity"/>
    <property type="evidence" value="ECO:0007669"/>
    <property type="project" value="TreeGrafter"/>
</dbReference>
<proteinExistence type="inferred from homology"/>
<dbReference type="FunFam" id="1.10.630.10:FF:000018">
    <property type="entry name" value="Cytochrome P450 monooxygenase"/>
    <property type="match status" value="1"/>
</dbReference>
<dbReference type="EMBL" id="BMNT01000044">
    <property type="protein sequence ID" value="GGL12405.1"/>
    <property type="molecule type" value="Genomic_DNA"/>
</dbReference>
<dbReference type="InterPro" id="IPR002397">
    <property type="entry name" value="Cyt_P450_B"/>
</dbReference>
<keyword evidence="6" id="KW-0503">Monooxygenase</keyword>
<comment type="caution">
    <text evidence="8">The sequence shown here is derived from an EMBL/GenBank/DDBJ whole genome shotgun (WGS) entry which is preliminary data.</text>
</comment>
<evidence type="ECO:0000256" key="7">
    <source>
        <dbReference type="SAM" id="MobiDB-lite"/>
    </source>
</evidence>
<dbReference type="SUPFAM" id="SSF48264">
    <property type="entry name" value="Cytochrome P450"/>
    <property type="match status" value="1"/>
</dbReference>
<accession>A0A917VRU2</accession>
<dbReference type="InterPro" id="IPR036396">
    <property type="entry name" value="Cyt_P450_sf"/>
</dbReference>
<organism evidence="8 9">
    <name type="scientific">Sphaerisporangium melleum</name>
    <dbReference type="NCBI Taxonomy" id="321316"/>
    <lineage>
        <taxon>Bacteria</taxon>
        <taxon>Bacillati</taxon>
        <taxon>Actinomycetota</taxon>
        <taxon>Actinomycetes</taxon>
        <taxon>Streptosporangiales</taxon>
        <taxon>Streptosporangiaceae</taxon>
        <taxon>Sphaerisporangium</taxon>
    </lineage>
</organism>
<dbReference type="Gene3D" id="1.10.630.10">
    <property type="entry name" value="Cytochrome P450"/>
    <property type="match status" value="1"/>
</dbReference>
<gene>
    <name evidence="8" type="primary">cyp124</name>
    <name evidence="8" type="ORF">GCM10007964_63050</name>
</gene>
<dbReference type="GO" id="GO:0005506">
    <property type="term" value="F:iron ion binding"/>
    <property type="evidence" value="ECO:0007669"/>
    <property type="project" value="InterPro"/>
</dbReference>
<dbReference type="CDD" id="cd11033">
    <property type="entry name" value="CYP142-like"/>
    <property type="match status" value="1"/>
</dbReference>
<keyword evidence="3" id="KW-0479">Metal-binding</keyword>
<dbReference type="PANTHER" id="PTHR46696">
    <property type="entry name" value="P450, PUTATIVE (EUROFUNG)-RELATED"/>
    <property type="match status" value="1"/>
</dbReference>
<evidence type="ECO:0000256" key="6">
    <source>
        <dbReference type="ARBA" id="ARBA00023033"/>
    </source>
</evidence>
<evidence type="ECO:0000313" key="8">
    <source>
        <dbReference type="EMBL" id="GGL12405.1"/>
    </source>
</evidence>
<dbReference type="PANTHER" id="PTHR46696:SF4">
    <property type="entry name" value="BIOTIN BIOSYNTHESIS CYTOCHROME P450"/>
    <property type="match status" value="1"/>
</dbReference>
<keyword evidence="5" id="KW-0408">Iron</keyword>
<dbReference type="GO" id="GO:0036199">
    <property type="term" value="F:cholest-4-en-3-one 26-monooxygenase activity"/>
    <property type="evidence" value="ECO:0007669"/>
    <property type="project" value="TreeGrafter"/>
</dbReference>